<feature type="compositionally biased region" description="Basic and acidic residues" evidence="4">
    <location>
        <begin position="44"/>
        <end position="66"/>
    </location>
</feature>
<reference evidence="5 6" key="1">
    <citation type="journal article" date="2016" name="Mol. Biol. Evol.">
        <title>Comparative Genomics of Early-Diverging Mushroom-Forming Fungi Provides Insights into the Origins of Lignocellulose Decay Capabilities.</title>
        <authorList>
            <person name="Nagy L.G."/>
            <person name="Riley R."/>
            <person name="Tritt A."/>
            <person name="Adam C."/>
            <person name="Daum C."/>
            <person name="Floudas D."/>
            <person name="Sun H."/>
            <person name="Yadav J.S."/>
            <person name="Pangilinan J."/>
            <person name="Larsson K.H."/>
            <person name="Matsuura K."/>
            <person name="Barry K."/>
            <person name="Labutti K."/>
            <person name="Kuo R."/>
            <person name="Ohm R.A."/>
            <person name="Bhattacharya S.S."/>
            <person name="Shirouzu T."/>
            <person name="Yoshinaga Y."/>
            <person name="Martin F.M."/>
            <person name="Grigoriev I.V."/>
            <person name="Hibbett D.S."/>
        </authorList>
    </citation>
    <scope>NUCLEOTIDE SEQUENCE [LARGE SCALE GENOMIC DNA]</scope>
    <source>
        <strain evidence="5 6">93-53</strain>
    </source>
</reference>
<evidence type="ECO:0000313" key="5">
    <source>
        <dbReference type="EMBL" id="KZT03179.1"/>
    </source>
</evidence>
<dbReference type="AlphaFoldDB" id="A0A165CPF8"/>
<keyword evidence="6" id="KW-1185">Reference proteome</keyword>
<dbReference type="Proteomes" id="UP000076871">
    <property type="component" value="Unassembled WGS sequence"/>
</dbReference>
<protein>
    <submittedName>
        <fullName evidence="5">WD40 repeat-like protein</fullName>
    </submittedName>
</protein>
<evidence type="ECO:0000256" key="1">
    <source>
        <dbReference type="ARBA" id="ARBA00022574"/>
    </source>
</evidence>
<dbReference type="PROSITE" id="PS00678">
    <property type="entry name" value="WD_REPEATS_1"/>
    <property type="match status" value="2"/>
</dbReference>
<proteinExistence type="predicted"/>
<dbReference type="PROSITE" id="PS50082">
    <property type="entry name" value="WD_REPEATS_2"/>
    <property type="match status" value="5"/>
</dbReference>
<evidence type="ECO:0000313" key="6">
    <source>
        <dbReference type="Proteomes" id="UP000076871"/>
    </source>
</evidence>
<feature type="region of interest" description="Disordered" evidence="4">
    <location>
        <begin position="1"/>
        <end position="67"/>
    </location>
</feature>
<feature type="compositionally biased region" description="Polar residues" evidence="4">
    <location>
        <begin position="14"/>
        <end position="23"/>
    </location>
</feature>
<dbReference type="PROSITE" id="PS50294">
    <property type="entry name" value="WD_REPEATS_REGION"/>
    <property type="match status" value="1"/>
</dbReference>
<dbReference type="GeneID" id="63828712"/>
<dbReference type="EMBL" id="KV427646">
    <property type="protein sequence ID" value="KZT03179.1"/>
    <property type="molecule type" value="Genomic_DNA"/>
</dbReference>
<accession>A0A165CPF8</accession>
<feature type="repeat" description="WD" evidence="3">
    <location>
        <begin position="225"/>
        <end position="256"/>
    </location>
</feature>
<dbReference type="PANTHER" id="PTHR19848:SF8">
    <property type="entry name" value="F-BOX AND WD REPEAT DOMAIN CONTAINING 7"/>
    <property type="match status" value="1"/>
</dbReference>
<dbReference type="SUPFAM" id="SSF50978">
    <property type="entry name" value="WD40 repeat-like"/>
    <property type="match status" value="1"/>
</dbReference>
<evidence type="ECO:0000256" key="3">
    <source>
        <dbReference type="PROSITE-ProRule" id="PRU00221"/>
    </source>
</evidence>
<dbReference type="RefSeq" id="XP_040760919.1">
    <property type="nucleotide sequence ID" value="XM_040911684.1"/>
</dbReference>
<feature type="repeat" description="WD" evidence="3">
    <location>
        <begin position="128"/>
        <end position="169"/>
    </location>
</feature>
<dbReference type="OrthoDB" id="538223at2759"/>
<dbReference type="SMART" id="SM00320">
    <property type="entry name" value="WD40"/>
    <property type="match status" value="7"/>
</dbReference>
<dbReference type="InterPro" id="IPR015943">
    <property type="entry name" value="WD40/YVTN_repeat-like_dom_sf"/>
</dbReference>
<dbReference type="PANTHER" id="PTHR19848">
    <property type="entry name" value="WD40 REPEAT PROTEIN"/>
    <property type="match status" value="1"/>
</dbReference>
<organism evidence="5 6">
    <name type="scientific">Laetiporus sulphureus 93-53</name>
    <dbReference type="NCBI Taxonomy" id="1314785"/>
    <lineage>
        <taxon>Eukaryota</taxon>
        <taxon>Fungi</taxon>
        <taxon>Dikarya</taxon>
        <taxon>Basidiomycota</taxon>
        <taxon>Agaricomycotina</taxon>
        <taxon>Agaricomycetes</taxon>
        <taxon>Polyporales</taxon>
        <taxon>Laetiporus</taxon>
    </lineage>
</organism>
<feature type="repeat" description="WD" evidence="3">
    <location>
        <begin position="259"/>
        <end position="300"/>
    </location>
</feature>
<evidence type="ECO:0000256" key="4">
    <source>
        <dbReference type="SAM" id="MobiDB-lite"/>
    </source>
</evidence>
<keyword evidence="2" id="KW-0677">Repeat</keyword>
<evidence type="ECO:0000256" key="2">
    <source>
        <dbReference type="ARBA" id="ARBA00022737"/>
    </source>
</evidence>
<dbReference type="InParanoid" id="A0A165CPF8"/>
<sequence length="423" mass="46053">MQPMIEVTEEGCVQRTSNDTHPVSESAIANAHEENSDRIQVPPDSDRALNDPSEDTTRGDRNERTESMVPAPVVRHIQGTRLQAPPDANFFSLASLAVSPDGRYVAVGSEQGFVFVWYAVTRELMYRFGDHINPVYALEFSPDSSVLASSSRGWIVVLFDVARGTTKLAVHSSDEVSFHFFAWTSDGRTLASASMRSMICLWDIDADPPCMRAQCKGCFAATMGIAFSPDNSKLMSTCADVSVYMWDTQSGTLLSKSSDPDYDGIILVAAFSPDGRRVLTGDGGGDARIWSVDTGEVLTTIPQLPIEVSAVTWSPDGKRAMSACNEGVVNTSYPDEDGRVDSVHLDGVDRWPVFSSDGKFITTCGTDGDMRIWRVDDGALMAILHGQSRPPLFIKWSPDGSIIVTGELDGLVMLWDVSEVDDA</sequence>
<keyword evidence="1 3" id="KW-0853">WD repeat</keyword>
<dbReference type="STRING" id="1314785.A0A165CPF8"/>
<dbReference type="Gene3D" id="2.130.10.10">
    <property type="entry name" value="YVTN repeat-like/Quinoprotein amine dehydrogenase"/>
    <property type="match status" value="3"/>
</dbReference>
<dbReference type="InterPro" id="IPR001680">
    <property type="entry name" value="WD40_rpt"/>
</dbReference>
<name>A0A165CPF8_9APHY</name>
<dbReference type="InterPro" id="IPR036322">
    <property type="entry name" value="WD40_repeat_dom_sf"/>
</dbReference>
<dbReference type="InterPro" id="IPR019775">
    <property type="entry name" value="WD40_repeat_CS"/>
</dbReference>
<feature type="repeat" description="WD" evidence="3">
    <location>
        <begin position="354"/>
        <end position="383"/>
    </location>
</feature>
<dbReference type="Pfam" id="PF00400">
    <property type="entry name" value="WD40"/>
    <property type="match status" value="6"/>
</dbReference>
<gene>
    <name evidence="5" type="ORF">LAESUDRAFT_751766</name>
</gene>
<feature type="repeat" description="WD" evidence="3">
    <location>
        <begin position="384"/>
        <end position="423"/>
    </location>
</feature>